<dbReference type="EMBL" id="BSFE01000001">
    <property type="protein sequence ID" value="GLK50552.1"/>
    <property type="molecule type" value="Genomic_DNA"/>
</dbReference>
<keyword evidence="4" id="KW-1185">Reference proteome</keyword>
<dbReference type="Proteomes" id="UP001143486">
    <property type="component" value="Unassembled WGS sequence"/>
</dbReference>
<comment type="caution">
    <text evidence="3">The sequence shown here is derived from an EMBL/GenBank/DDBJ whole genome shotgun (WGS) entry which is preliminary data.</text>
</comment>
<keyword evidence="1" id="KW-0732">Signal</keyword>
<feature type="chain" id="PRO_5040758779" description="Tail specific protease domain-containing protein" evidence="1">
    <location>
        <begin position="23"/>
        <end position="445"/>
    </location>
</feature>
<dbReference type="RefSeq" id="WP_271184953.1">
    <property type="nucleotide sequence ID" value="NZ_BSFE01000001.1"/>
</dbReference>
<dbReference type="InterPro" id="IPR005151">
    <property type="entry name" value="Tail-specific_protease"/>
</dbReference>
<dbReference type="AlphaFoldDB" id="A0A9W6IHS0"/>
<dbReference type="Gene3D" id="3.90.226.10">
    <property type="entry name" value="2-enoyl-CoA Hydratase, Chain A, domain 1"/>
    <property type="match status" value="1"/>
</dbReference>
<gene>
    <name evidence="3" type="ORF">GCM10017621_00600</name>
</gene>
<evidence type="ECO:0000259" key="2">
    <source>
        <dbReference type="Pfam" id="PF03572"/>
    </source>
</evidence>
<accession>A0A9W6IHS0</accession>
<evidence type="ECO:0000256" key="1">
    <source>
        <dbReference type="SAM" id="SignalP"/>
    </source>
</evidence>
<dbReference type="InterPro" id="IPR029045">
    <property type="entry name" value="ClpP/crotonase-like_dom_sf"/>
</dbReference>
<reference evidence="3" key="1">
    <citation type="journal article" date="2014" name="Int. J. Syst. Evol. Microbiol.">
        <title>Complete genome sequence of Corynebacterium casei LMG S-19264T (=DSM 44701T), isolated from a smear-ripened cheese.</title>
        <authorList>
            <consortium name="US DOE Joint Genome Institute (JGI-PGF)"/>
            <person name="Walter F."/>
            <person name="Albersmeier A."/>
            <person name="Kalinowski J."/>
            <person name="Ruckert C."/>
        </authorList>
    </citation>
    <scope>NUCLEOTIDE SEQUENCE</scope>
    <source>
        <strain evidence="3">VKM B-1513</strain>
    </source>
</reference>
<dbReference type="GO" id="GO:0006508">
    <property type="term" value="P:proteolysis"/>
    <property type="evidence" value="ECO:0007669"/>
    <property type="project" value="InterPro"/>
</dbReference>
<proteinExistence type="predicted"/>
<feature type="domain" description="Tail specific protease" evidence="2">
    <location>
        <begin position="233"/>
        <end position="421"/>
    </location>
</feature>
<protein>
    <recommendedName>
        <fullName evidence="2">Tail specific protease domain-containing protein</fullName>
    </recommendedName>
</protein>
<reference evidence="3" key="2">
    <citation type="submission" date="2023-01" db="EMBL/GenBank/DDBJ databases">
        <authorList>
            <person name="Sun Q."/>
            <person name="Evtushenko L."/>
        </authorList>
    </citation>
    <scope>NUCLEOTIDE SEQUENCE</scope>
    <source>
        <strain evidence="3">VKM B-1513</strain>
    </source>
</reference>
<feature type="signal peptide" evidence="1">
    <location>
        <begin position="1"/>
        <end position="22"/>
    </location>
</feature>
<sequence length="445" mass="47080">MMKELWLLAGLAGLALSAPAHAGGNDTVPADAVAADVAEWRDWLFATHPQPGFSMDVDTVNAGFDAVIDGLEGDYTRREAWLALSPLNPLFNDGHVAIRLPQEAYEADLAHGSSAFTLPVRLADGRLTVAGTIAADSAIAPGETILAINGSDTRTLVAQALRRTHGDTPGLRAHLVETRFPQYLWALTGSAPSWTVTLEAPGGQRREVTLDPAVDRATTASSNWNLAFRDAAAILTLNTFAPTVETEFKAFIDQAFAEIAARGSEILIVDISANGGGAHMLSDHLLAYLTTQRHTPLSAVTARITEQNQALIPGSQIGDVMSMPFARWVEPPAELANRFTGRTAFLVGAGTYSQAIVLAATVQDFGIAPVAGPGTQGRANSTGQVQLHRLTHTGLEVAAPIYVFIRPSGDTSSAPVIPDIPLEGPRETQIDALIAHLREAATEAD</sequence>
<dbReference type="SUPFAM" id="SSF52096">
    <property type="entry name" value="ClpP/crotonase"/>
    <property type="match status" value="1"/>
</dbReference>
<dbReference type="Pfam" id="PF03572">
    <property type="entry name" value="Peptidase_S41"/>
    <property type="match status" value="1"/>
</dbReference>
<name>A0A9W6IHS0_9PROT</name>
<evidence type="ECO:0000313" key="3">
    <source>
        <dbReference type="EMBL" id="GLK50552.1"/>
    </source>
</evidence>
<evidence type="ECO:0000313" key="4">
    <source>
        <dbReference type="Proteomes" id="UP001143486"/>
    </source>
</evidence>
<dbReference type="GO" id="GO:0008236">
    <property type="term" value="F:serine-type peptidase activity"/>
    <property type="evidence" value="ECO:0007669"/>
    <property type="project" value="InterPro"/>
</dbReference>
<organism evidence="3 4">
    <name type="scientific">Maricaulis virginensis</name>
    <dbReference type="NCBI Taxonomy" id="144022"/>
    <lineage>
        <taxon>Bacteria</taxon>
        <taxon>Pseudomonadati</taxon>
        <taxon>Pseudomonadota</taxon>
        <taxon>Alphaproteobacteria</taxon>
        <taxon>Maricaulales</taxon>
        <taxon>Maricaulaceae</taxon>
        <taxon>Maricaulis</taxon>
    </lineage>
</organism>